<evidence type="ECO:0000313" key="2">
    <source>
        <dbReference type="EMBL" id="PCS07594.1"/>
    </source>
</evidence>
<keyword evidence="1" id="KW-0812">Transmembrane</keyword>
<feature type="transmembrane region" description="Helical" evidence="1">
    <location>
        <begin position="33"/>
        <end position="52"/>
    </location>
</feature>
<dbReference type="AlphaFoldDB" id="A0A2A5S292"/>
<name>A0A2A5S292_9LACT</name>
<accession>A0A2A5S292</accession>
<proteinExistence type="predicted"/>
<feature type="transmembrane region" description="Helical" evidence="1">
    <location>
        <begin position="81"/>
        <end position="106"/>
    </location>
</feature>
<organism evidence="2 3">
    <name type="scientific">Pseudolactococcus piscium</name>
    <dbReference type="NCBI Taxonomy" id="1364"/>
    <lineage>
        <taxon>Bacteria</taxon>
        <taxon>Bacillati</taxon>
        <taxon>Bacillota</taxon>
        <taxon>Bacilli</taxon>
        <taxon>Lactobacillales</taxon>
        <taxon>Streptococcaceae</taxon>
        <taxon>Pseudolactococcus</taxon>
    </lineage>
</organism>
<keyword evidence="1" id="KW-1133">Transmembrane helix</keyword>
<gene>
    <name evidence="2" type="ORF">RU86_GL002032</name>
</gene>
<evidence type="ECO:0000313" key="3">
    <source>
        <dbReference type="Proteomes" id="UP000218282"/>
    </source>
</evidence>
<keyword evidence="1" id="KW-0472">Membrane</keyword>
<dbReference type="EMBL" id="JXJW01000006">
    <property type="protein sequence ID" value="PCS07594.1"/>
    <property type="molecule type" value="Genomic_DNA"/>
</dbReference>
<dbReference type="Proteomes" id="UP000218282">
    <property type="component" value="Unassembled WGS sequence"/>
</dbReference>
<evidence type="ECO:0000256" key="1">
    <source>
        <dbReference type="SAM" id="Phobius"/>
    </source>
</evidence>
<keyword evidence="3" id="KW-1185">Reference proteome</keyword>
<dbReference type="InterPro" id="IPR045620">
    <property type="entry name" value="DUF6442"/>
</dbReference>
<reference evidence="2 3" key="1">
    <citation type="submission" date="2014-12" db="EMBL/GenBank/DDBJ databases">
        <title>Draft genome sequences of 10 type strains of Lactococcus.</title>
        <authorList>
            <person name="Sun Z."/>
            <person name="Zhong Z."/>
            <person name="Liu W."/>
            <person name="Zhang W."/>
            <person name="Zhang H."/>
        </authorList>
    </citation>
    <scope>NUCLEOTIDE SEQUENCE [LARGE SCALE GENOMIC DNA]</scope>
    <source>
        <strain evidence="2 3">DSM 6634</strain>
    </source>
</reference>
<dbReference type="Pfam" id="PF20040">
    <property type="entry name" value="DUF6442"/>
    <property type="match status" value="1"/>
</dbReference>
<comment type="caution">
    <text evidence="2">The sequence shown here is derived from an EMBL/GenBank/DDBJ whole genome shotgun (WGS) entry which is preliminary data.</text>
</comment>
<protein>
    <submittedName>
        <fullName evidence="2">Uncharacterized protein</fullName>
    </submittedName>
</protein>
<sequence>MEDDMNHKKILEMAQQENLDEGRLYELKNISSVHYIMLLAAWVFIFAIRLIHKQATTDLFFMVYLLALGHEVYAFKRKKSMISLGVSAILVVAVLTTGWTLMSVILK</sequence>